<feature type="compositionally biased region" description="Pro residues" evidence="4">
    <location>
        <begin position="198"/>
        <end position="241"/>
    </location>
</feature>
<evidence type="ECO:0000256" key="5">
    <source>
        <dbReference type="SAM" id="SignalP"/>
    </source>
</evidence>
<organism evidence="7 8">
    <name type="scientific">Paraglomus brasilianum</name>
    <dbReference type="NCBI Taxonomy" id="144538"/>
    <lineage>
        <taxon>Eukaryota</taxon>
        <taxon>Fungi</taxon>
        <taxon>Fungi incertae sedis</taxon>
        <taxon>Mucoromycota</taxon>
        <taxon>Glomeromycotina</taxon>
        <taxon>Glomeromycetes</taxon>
        <taxon>Paraglomerales</taxon>
        <taxon>Paraglomeraceae</taxon>
        <taxon>Paraglomus</taxon>
    </lineage>
</organism>
<keyword evidence="3" id="KW-1015">Disulfide bond</keyword>
<evidence type="ECO:0000313" key="7">
    <source>
        <dbReference type="EMBL" id="CAG8475599.1"/>
    </source>
</evidence>
<dbReference type="PANTHER" id="PTHR40633">
    <property type="entry name" value="MATRIX PROTEIN, PUTATIVE (AFU_ORTHOLOGUE AFUA_8G05410)-RELATED"/>
    <property type="match status" value="1"/>
</dbReference>
<feature type="chain" id="PRO_5040227554" evidence="5">
    <location>
        <begin position="26"/>
        <end position="256"/>
    </location>
</feature>
<feature type="signal peptide" evidence="5">
    <location>
        <begin position="1"/>
        <end position="25"/>
    </location>
</feature>
<dbReference type="InterPro" id="IPR001002">
    <property type="entry name" value="Chitin-bd_1"/>
</dbReference>
<feature type="disulfide bond" evidence="3">
    <location>
        <begin position="135"/>
        <end position="150"/>
    </location>
</feature>
<evidence type="ECO:0000256" key="2">
    <source>
        <dbReference type="ARBA" id="ARBA00022729"/>
    </source>
</evidence>
<feature type="domain" description="Chitin-binding type-1" evidence="6">
    <location>
        <begin position="132"/>
        <end position="179"/>
    </location>
</feature>
<dbReference type="PROSITE" id="PS00026">
    <property type="entry name" value="CHIT_BIND_I_1"/>
    <property type="match status" value="1"/>
</dbReference>
<dbReference type="SUPFAM" id="SSF57016">
    <property type="entry name" value="Plant lectins/antimicrobial peptides"/>
    <property type="match status" value="1"/>
</dbReference>
<reference evidence="7" key="1">
    <citation type="submission" date="2021-06" db="EMBL/GenBank/DDBJ databases">
        <authorList>
            <person name="Kallberg Y."/>
            <person name="Tangrot J."/>
            <person name="Rosling A."/>
        </authorList>
    </citation>
    <scope>NUCLEOTIDE SEQUENCE</scope>
    <source>
        <strain evidence="7">BR232B</strain>
    </source>
</reference>
<dbReference type="AlphaFoldDB" id="A0A9N8W3B6"/>
<proteinExistence type="predicted"/>
<protein>
    <submittedName>
        <fullName evidence="7">8878_t:CDS:1</fullName>
    </submittedName>
</protein>
<dbReference type="OrthoDB" id="2260257at2759"/>
<keyword evidence="1 3" id="KW-0147">Chitin-binding</keyword>
<evidence type="ECO:0000256" key="4">
    <source>
        <dbReference type="SAM" id="MobiDB-lite"/>
    </source>
</evidence>
<keyword evidence="8" id="KW-1185">Reference proteome</keyword>
<feature type="compositionally biased region" description="Low complexity" evidence="4">
    <location>
        <begin position="184"/>
        <end position="197"/>
    </location>
</feature>
<dbReference type="Pfam" id="PF10342">
    <property type="entry name" value="Kre9_KNH"/>
    <property type="match status" value="1"/>
</dbReference>
<dbReference type="EMBL" id="CAJVPI010000082">
    <property type="protein sequence ID" value="CAG8475599.1"/>
    <property type="molecule type" value="Genomic_DNA"/>
</dbReference>
<gene>
    <name evidence="7" type="ORF">PBRASI_LOCUS1306</name>
</gene>
<evidence type="ECO:0000256" key="1">
    <source>
        <dbReference type="ARBA" id="ARBA00022669"/>
    </source>
</evidence>
<evidence type="ECO:0000256" key="3">
    <source>
        <dbReference type="PROSITE-ProRule" id="PRU00261"/>
    </source>
</evidence>
<sequence>MAFTSLSNLLFLSTIVLSLSASIHASYVFTFPPVGQTLSLGQSYNVTWETQVDDIPIEPLVDVLLSHGEPGNLTIDYAICTNVPSSSQSCFYTPSADSPSGQDYAFIVGKAQPSYAYSNYFALNSTGPLPDNIGCPAMGGHNCTESLPCCSSNGYCGSSVDYCGVGCLPQFSFNGVCLAPSPSPSSSTPGASPTTSSTPPPDASSTPPPDASSPSSPPPTSSTPPPDASSPSSPPPTPPANPNARFVKKAFRFKRN</sequence>
<feature type="compositionally biased region" description="Basic residues" evidence="4">
    <location>
        <begin position="246"/>
        <end position="256"/>
    </location>
</feature>
<dbReference type="InterPro" id="IPR018371">
    <property type="entry name" value="Chitin-binding_1_CS"/>
</dbReference>
<feature type="disulfide bond" evidence="3">
    <location>
        <begin position="149"/>
        <end position="163"/>
    </location>
</feature>
<dbReference type="Proteomes" id="UP000789739">
    <property type="component" value="Unassembled WGS sequence"/>
</dbReference>
<comment type="caution">
    <text evidence="7">The sequence shown here is derived from an EMBL/GenBank/DDBJ whole genome shotgun (WGS) entry which is preliminary data.</text>
</comment>
<evidence type="ECO:0000259" key="6">
    <source>
        <dbReference type="PROSITE" id="PS50941"/>
    </source>
</evidence>
<dbReference type="InterPro" id="IPR036861">
    <property type="entry name" value="Endochitinase-like_sf"/>
</dbReference>
<dbReference type="InterPro" id="IPR052982">
    <property type="entry name" value="SRP1/TIP1-like"/>
</dbReference>
<accession>A0A9N8W3B6</accession>
<evidence type="ECO:0000313" key="8">
    <source>
        <dbReference type="Proteomes" id="UP000789739"/>
    </source>
</evidence>
<dbReference type="GO" id="GO:0008061">
    <property type="term" value="F:chitin binding"/>
    <property type="evidence" value="ECO:0007669"/>
    <property type="project" value="UniProtKB-UniRule"/>
</dbReference>
<dbReference type="Gene3D" id="3.30.60.10">
    <property type="entry name" value="Endochitinase-like"/>
    <property type="match status" value="1"/>
</dbReference>
<comment type="caution">
    <text evidence="3">Lacks conserved residue(s) required for the propagation of feature annotation.</text>
</comment>
<dbReference type="PANTHER" id="PTHR40633:SF1">
    <property type="entry name" value="GPI ANCHORED SERINE-THREONINE RICH PROTEIN (AFU_ORTHOLOGUE AFUA_1G03630)"/>
    <property type="match status" value="1"/>
</dbReference>
<feature type="region of interest" description="Disordered" evidence="4">
    <location>
        <begin position="182"/>
        <end position="256"/>
    </location>
</feature>
<keyword evidence="2 5" id="KW-0732">Signal</keyword>
<name>A0A9N8W3B6_9GLOM</name>
<dbReference type="PROSITE" id="PS50941">
    <property type="entry name" value="CHIT_BIND_I_2"/>
    <property type="match status" value="1"/>
</dbReference>
<dbReference type="InterPro" id="IPR018466">
    <property type="entry name" value="Kre9/Knh1-like_N"/>
</dbReference>